<comment type="caution">
    <text evidence="1">The sequence shown here is derived from an EMBL/GenBank/DDBJ whole genome shotgun (WGS) entry which is preliminary data.</text>
</comment>
<sequence length="512" mass="58060">MRYLSTFGLLILLIFWSSCRSDFETVESTGNLKFSTDTVFLDTVFTTISSATYALKVYNRTNEDLNIPSISLKKGEASAYRLNVDGVPGKSFMDMEVLANDSIYIFIETTVNLQQRDQPEFIYEDHLQFRSENHLQEIPILTLVKDAIFLYPKKDGNGIIETIPTGTNELGEEVRVQGFYLNDEQLNFSNEKPYVIYGYAAVPSGKTLNIAPGARVHFHSESGIIVSENASLHVNGTFSIDREKLENEVIFQSDRLESQFQEIPGQWGAIWIQEGSVENMINYTTIKNASIGLLVNGDTTKAAPSLQLKNSQIYNSSVNGIRATNAKLFAENLVVNNSGQASVQILGGNYIFKHATLANYWQQGYREYPAVYLQNFRETKNGLEIFDLDLAKFSNCIIFGNENNELFYYRTEEADFNLHLENCLIKFDDPSAIDDPLYDFNNPDYYQNIILNENPYFWNPLDNNFSLQKSSPAIDVGNLSTAMEVPKDLLQNDRTDNPDLGAYEWITSQNEE</sequence>
<reference evidence="2" key="1">
    <citation type="journal article" date="2019" name="Int. J. Syst. Evol. Microbiol.">
        <title>The Global Catalogue of Microorganisms (GCM) 10K type strain sequencing project: providing services to taxonomists for standard genome sequencing and annotation.</title>
        <authorList>
            <consortium name="The Broad Institute Genomics Platform"/>
            <consortium name="The Broad Institute Genome Sequencing Center for Infectious Disease"/>
            <person name="Wu L."/>
            <person name="Ma J."/>
        </authorList>
    </citation>
    <scope>NUCLEOTIDE SEQUENCE [LARGE SCALE GENOMIC DNA]</scope>
    <source>
        <strain evidence="2">CCUG 60898</strain>
    </source>
</reference>
<name>A0ABW3ID60_9FLAO</name>
<accession>A0ABW3ID60</accession>
<dbReference type="InterPro" id="IPR011050">
    <property type="entry name" value="Pectin_lyase_fold/virulence"/>
</dbReference>
<evidence type="ECO:0008006" key="3">
    <source>
        <dbReference type="Google" id="ProtNLM"/>
    </source>
</evidence>
<proteinExistence type="predicted"/>
<dbReference type="InterPro" id="IPR012334">
    <property type="entry name" value="Pectin_lyas_fold"/>
</dbReference>
<evidence type="ECO:0000313" key="2">
    <source>
        <dbReference type="Proteomes" id="UP001597100"/>
    </source>
</evidence>
<organism evidence="1 2">
    <name type="scientific">Salinimicrobium gaetbulicola</name>
    <dbReference type="NCBI Taxonomy" id="999702"/>
    <lineage>
        <taxon>Bacteria</taxon>
        <taxon>Pseudomonadati</taxon>
        <taxon>Bacteroidota</taxon>
        <taxon>Flavobacteriia</taxon>
        <taxon>Flavobacteriales</taxon>
        <taxon>Flavobacteriaceae</taxon>
        <taxon>Salinimicrobium</taxon>
    </lineage>
</organism>
<keyword evidence="2" id="KW-1185">Reference proteome</keyword>
<dbReference type="EMBL" id="JBHTJP010000032">
    <property type="protein sequence ID" value="MFD0975916.1"/>
    <property type="molecule type" value="Genomic_DNA"/>
</dbReference>
<dbReference type="SUPFAM" id="SSF51126">
    <property type="entry name" value="Pectin lyase-like"/>
    <property type="match status" value="1"/>
</dbReference>
<dbReference type="PROSITE" id="PS51257">
    <property type="entry name" value="PROKAR_LIPOPROTEIN"/>
    <property type="match status" value="1"/>
</dbReference>
<gene>
    <name evidence="1" type="ORF">ACFQ1G_03850</name>
</gene>
<protein>
    <recommendedName>
        <fullName evidence="3">Parallel beta helix pectate lyase-like protein</fullName>
    </recommendedName>
</protein>
<dbReference type="Proteomes" id="UP001597100">
    <property type="component" value="Unassembled WGS sequence"/>
</dbReference>
<dbReference type="RefSeq" id="WP_380736952.1">
    <property type="nucleotide sequence ID" value="NZ_JBHTJP010000032.1"/>
</dbReference>
<evidence type="ECO:0000313" key="1">
    <source>
        <dbReference type="EMBL" id="MFD0975916.1"/>
    </source>
</evidence>
<dbReference type="Gene3D" id="2.160.20.10">
    <property type="entry name" value="Single-stranded right-handed beta-helix, Pectin lyase-like"/>
    <property type="match status" value="1"/>
</dbReference>